<dbReference type="Gene3D" id="3.40.50.300">
    <property type="entry name" value="P-loop containing nucleotide triphosphate hydrolases"/>
    <property type="match status" value="1"/>
</dbReference>
<evidence type="ECO:0000313" key="6">
    <source>
        <dbReference type="EMBL" id="BCS20452.1"/>
    </source>
</evidence>
<dbReference type="Gene3D" id="1.25.40.20">
    <property type="entry name" value="Ankyrin repeat-containing domain"/>
    <property type="match status" value="2"/>
</dbReference>
<reference evidence="6" key="1">
    <citation type="submission" date="2021-01" db="EMBL/GenBank/DDBJ databases">
        <authorList>
            <consortium name="Aspergillus puulaauensis MK2 genome sequencing consortium"/>
            <person name="Kazuki M."/>
            <person name="Futagami T."/>
        </authorList>
    </citation>
    <scope>NUCLEOTIDE SEQUENCE</scope>
    <source>
        <strain evidence="6">MK2</strain>
    </source>
</reference>
<dbReference type="Proteomes" id="UP000654913">
    <property type="component" value="Chromosome 2"/>
</dbReference>
<evidence type="ECO:0000259" key="5">
    <source>
        <dbReference type="Pfam" id="PF24883"/>
    </source>
</evidence>
<dbReference type="InterPro" id="IPR054471">
    <property type="entry name" value="GPIID_WHD"/>
</dbReference>
<evidence type="ECO:0000256" key="2">
    <source>
        <dbReference type="PROSITE-ProRule" id="PRU00023"/>
    </source>
</evidence>
<evidence type="ECO:0008006" key="8">
    <source>
        <dbReference type="Google" id="ProtNLM"/>
    </source>
</evidence>
<dbReference type="SMART" id="SM00248">
    <property type="entry name" value="ANK"/>
    <property type="match status" value="5"/>
</dbReference>
<dbReference type="InterPro" id="IPR036770">
    <property type="entry name" value="Ankyrin_rpt-contain_sf"/>
</dbReference>
<dbReference type="GeneID" id="64970457"/>
<evidence type="ECO:0000313" key="7">
    <source>
        <dbReference type="Proteomes" id="UP000654913"/>
    </source>
</evidence>
<dbReference type="PANTHER" id="PTHR10039:SF15">
    <property type="entry name" value="NACHT DOMAIN-CONTAINING PROTEIN"/>
    <property type="match status" value="1"/>
</dbReference>
<feature type="repeat" description="ANK" evidence="2">
    <location>
        <begin position="676"/>
        <end position="708"/>
    </location>
</feature>
<dbReference type="OrthoDB" id="195446at2759"/>
<feature type="domain" description="GPI inositol-deacylase winged helix" evidence="4">
    <location>
        <begin position="471"/>
        <end position="547"/>
    </location>
</feature>
<sequence length="880" mass="99269">MSFGYGAGDFLSVLLFANEIRRRFVYAPTHFKNTTERIKSLSNVLRDIEDIDPENALSKSQRQQLEDISRSCCGVLQELHHLLARYQNLEMDLTDPKATRGPRHFSRRAWQRLKWDPKEIETFEQRIQGQVAIFNLFMSRINMQVNLAACETTTHTRYEIAAIKNFHSNDEFDKVLDWLSSVNYAAQQNDFLNQQQPGSGQWLLGASQFRGWLEGNNQTLFCPGIPGSGKTIMVSMIIDYLERAFNHDGNIGIVYLYCSFRRRPSQTFRDLLASVVRQLVQRSLEIPDSVRTAYSQSRNKKIQPSVSELLQFLQAFSAQLSRVFIVVDALDECESTARESFITAIYDLQNEHNVNFLATSRYIPDTIAAFEACPTLEIRATMEDVWRYLRSQLSRLPSFVSRNKELQCEIIAEVSKAVGGMFLLAKLHLDSLVGKRSQKAVRTALKSLPSGSNAYDSAYSTAMERIEGQVSDQRDMAKQVLSWITCAGPLTTRQLQHALAVEVRQPYLDEANISDVEDIVSVCAGLVIVEEQSNIIRLVHYTAQEYFERTWSSWFPCAQHDIAVTCITYLSYDSFKDYSSHSNHEAVALDKYPLYRYAAQNWGRHRQIQRHYLDIVLDFLENKQKATCAAQVLLEDRPWPIPVEIDGIHLASYFGLDDTVYHLVARGCDINSPDSLGKSPLSWAACEGHVSLVQLLLDLGASRDSMDTNWQTPLSWAAKAGHRDVVELLVNLGADKQSRDKYGQSPLSVAARYGQRAVVECLLKAGADIDSRDNNGQTALLWAANQDHPDIVKLLLEFGDKSENDPVLSWSTTTVNEKDLLDTLKFEDCEQDDPPTSGRNGAGNGRLMEARPNSQNGCLAIPLPGKGTDEAVVDWTGQTK</sequence>
<dbReference type="PROSITE" id="PS50088">
    <property type="entry name" value="ANK_REPEAT"/>
    <property type="match status" value="4"/>
</dbReference>
<accession>A0A7R7XFB7</accession>
<evidence type="ECO:0000256" key="3">
    <source>
        <dbReference type="SAM" id="MobiDB-lite"/>
    </source>
</evidence>
<dbReference type="Pfam" id="PF12796">
    <property type="entry name" value="Ank_2"/>
    <property type="match status" value="1"/>
</dbReference>
<dbReference type="SUPFAM" id="SSF52540">
    <property type="entry name" value="P-loop containing nucleoside triphosphate hydrolases"/>
    <property type="match status" value="1"/>
</dbReference>
<dbReference type="RefSeq" id="XP_041552646.1">
    <property type="nucleotide sequence ID" value="XM_041699575.1"/>
</dbReference>
<dbReference type="AlphaFoldDB" id="A0A7R7XFB7"/>
<keyword evidence="7" id="KW-1185">Reference proteome</keyword>
<keyword evidence="1" id="KW-0677">Repeat</keyword>
<dbReference type="KEGG" id="apuu:APUU_20884S"/>
<feature type="repeat" description="ANK" evidence="2">
    <location>
        <begin position="742"/>
        <end position="774"/>
    </location>
</feature>
<dbReference type="Pfam" id="PF24883">
    <property type="entry name" value="NPHP3_N"/>
    <property type="match status" value="1"/>
</dbReference>
<organism evidence="6 7">
    <name type="scientific">Aspergillus puulaauensis</name>
    <dbReference type="NCBI Taxonomy" id="1220207"/>
    <lineage>
        <taxon>Eukaryota</taxon>
        <taxon>Fungi</taxon>
        <taxon>Dikarya</taxon>
        <taxon>Ascomycota</taxon>
        <taxon>Pezizomycotina</taxon>
        <taxon>Eurotiomycetes</taxon>
        <taxon>Eurotiomycetidae</taxon>
        <taxon>Eurotiales</taxon>
        <taxon>Aspergillaceae</taxon>
        <taxon>Aspergillus</taxon>
    </lineage>
</organism>
<feature type="domain" description="Nephrocystin 3-like N-terminal" evidence="5">
    <location>
        <begin position="198"/>
        <end position="361"/>
    </location>
</feature>
<feature type="region of interest" description="Disordered" evidence="3">
    <location>
        <begin position="828"/>
        <end position="853"/>
    </location>
</feature>
<dbReference type="Pfam" id="PF13637">
    <property type="entry name" value="Ank_4"/>
    <property type="match status" value="1"/>
</dbReference>
<evidence type="ECO:0000256" key="1">
    <source>
        <dbReference type="ARBA" id="ARBA00022737"/>
    </source>
</evidence>
<dbReference type="EMBL" id="AP024444">
    <property type="protein sequence ID" value="BCS20452.1"/>
    <property type="molecule type" value="Genomic_DNA"/>
</dbReference>
<feature type="repeat" description="ANK" evidence="2">
    <location>
        <begin position="775"/>
        <end position="799"/>
    </location>
</feature>
<dbReference type="PROSITE" id="PS50297">
    <property type="entry name" value="ANK_REP_REGION"/>
    <property type="match status" value="4"/>
</dbReference>
<dbReference type="Pfam" id="PF22939">
    <property type="entry name" value="WHD_GPIID"/>
    <property type="match status" value="1"/>
</dbReference>
<name>A0A7R7XFB7_9EURO</name>
<dbReference type="InterPro" id="IPR027417">
    <property type="entry name" value="P-loop_NTPase"/>
</dbReference>
<evidence type="ECO:0000259" key="4">
    <source>
        <dbReference type="Pfam" id="PF22939"/>
    </source>
</evidence>
<protein>
    <recommendedName>
        <fullName evidence="8">NACHT domain-containing protein</fullName>
    </recommendedName>
</protein>
<feature type="repeat" description="ANK" evidence="2">
    <location>
        <begin position="709"/>
        <end position="741"/>
    </location>
</feature>
<dbReference type="SUPFAM" id="SSF48403">
    <property type="entry name" value="Ankyrin repeat"/>
    <property type="match status" value="1"/>
</dbReference>
<dbReference type="PANTHER" id="PTHR10039">
    <property type="entry name" value="AMELOGENIN"/>
    <property type="match status" value="1"/>
</dbReference>
<proteinExistence type="predicted"/>
<dbReference type="InterPro" id="IPR002110">
    <property type="entry name" value="Ankyrin_rpt"/>
</dbReference>
<gene>
    <name evidence="6" type="ORF">APUU_20884S</name>
</gene>
<reference evidence="6" key="2">
    <citation type="submission" date="2021-02" db="EMBL/GenBank/DDBJ databases">
        <title>Aspergillus puulaauensis MK2 genome sequence.</title>
        <authorList>
            <person name="Futagami T."/>
            <person name="Mori K."/>
            <person name="Kadooka C."/>
            <person name="Tanaka T."/>
        </authorList>
    </citation>
    <scope>NUCLEOTIDE SEQUENCE</scope>
    <source>
        <strain evidence="6">MK2</strain>
    </source>
</reference>
<keyword evidence="2" id="KW-0040">ANK repeat</keyword>
<dbReference type="InterPro" id="IPR056884">
    <property type="entry name" value="NPHP3-like_N"/>
</dbReference>